<gene>
    <name evidence="1" type="ORF">MP11Mi_16660</name>
</gene>
<accession>A0AA97CUC3</accession>
<sequence>MYSPNRTTDELVYATRRLLGAVEWHAEVASDHGHADDCCSDSLDAIASLTPDMPRLLHQFSHYSDGRPMVTYVDVDGGGMQFSELWPPDPADHPTEPFEAPAYALAPHKTPGDRGHVIVTWWPADCSATVRYIEPLTAVRTLEVVR</sequence>
<proteinExistence type="predicted"/>
<dbReference type="EMBL" id="CP128986">
    <property type="protein sequence ID" value="WOC12576.1"/>
    <property type="molecule type" value="Genomic_DNA"/>
</dbReference>
<reference evidence="1" key="1">
    <citation type="submission" date="2023-06" db="EMBL/GenBank/DDBJ databases">
        <title>Gordonia sp. nov. and Pseudochrobactrum sp. nov., two species isolated from the burying beetle Nicrophorus vespilloides.</title>
        <authorList>
            <person name="Poehlein A."/>
            <person name="Guzman J."/>
            <person name="Daniel R."/>
            <person name="Vilcinskas A."/>
        </authorList>
    </citation>
    <scope>NUCLEOTIDE SEQUENCE</scope>
    <source>
        <strain evidence="1">MP11Mi</strain>
    </source>
</reference>
<dbReference type="RefSeq" id="WP_420041802.1">
    <property type="nucleotide sequence ID" value="NZ_CP128986.1"/>
</dbReference>
<dbReference type="AlphaFoldDB" id="A0AA97CUC3"/>
<organism evidence="1">
    <name type="scientific">Gordonia sp. MP11Mi</name>
    <dbReference type="NCBI Taxonomy" id="3022769"/>
    <lineage>
        <taxon>Bacteria</taxon>
        <taxon>Bacillati</taxon>
        <taxon>Actinomycetota</taxon>
        <taxon>Actinomycetes</taxon>
        <taxon>Mycobacteriales</taxon>
        <taxon>Gordoniaceae</taxon>
        <taxon>Gordonia</taxon>
    </lineage>
</organism>
<protein>
    <submittedName>
        <fullName evidence="1">Uncharacterized protein</fullName>
    </submittedName>
</protein>
<name>A0AA97CUC3_9ACTN</name>
<evidence type="ECO:0000313" key="1">
    <source>
        <dbReference type="EMBL" id="WOC12576.1"/>
    </source>
</evidence>